<organism evidence="2 3">
    <name type="scientific">Pocillopora damicornis</name>
    <name type="common">Cauliflower coral</name>
    <name type="synonym">Millepora damicornis</name>
    <dbReference type="NCBI Taxonomy" id="46731"/>
    <lineage>
        <taxon>Eukaryota</taxon>
        <taxon>Metazoa</taxon>
        <taxon>Cnidaria</taxon>
        <taxon>Anthozoa</taxon>
        <taxon>Hexacorallia</taxon>
        <taxon>Scleractinia</taxon>
        <taxon>Astrocoeniina</taxon>
        <taxon>Pocilloporidae</taxon>
        <taxon>Pocillopora</taxon>
    </lineage>
</organism>
<keyword evidence="3" id="KW-1185">Reference proteome</keyword>
<accession>A0A3M6U0S4</accession>
<dbReference type="Proteomes" id="UP000275408">
    <property type="component" value="Unassembled WGS sequence"/>
</dbReference>
<protein>
    <submittedName>
        <fullName evidence="2">Uncharacterized protein</fullName>
    </submittedName>
</protein>
<name>A0A3M6U0S4_POCDA</name>
<reference evidence="2 3" key="1">
    <citation type="journal article" date="2018" name="Sci. Rep.">
        <title>Comparative analysis of the Pocillopora damicornis genome highlights role of immune system in coral evolution.</title>
        <authorList>
            <person name="Cunning R."/>
            <person name="Bay R.A."/>
            <person name="Gillette P."/>
            <person name="Baker A.C."/>
            <person name="Traylor-Knowles N."/>
        </authorList>
    </citation>
    <scope>NUCLEOTIDE SEQUENCE [LARGE SCALE GENOMIC DNA]</scope>
    <source>
        <strain evidence="2">RSMAS</strain>
        <tissue evidence="2">Whole animal</tissue>
    </source>
</reference>
<evidence type="ECO:0000313" key="3">
    <source>
        <dbReference type="Proteomes" id="UP000275408"/>
    </source>
</evidence>
<dbReference type="AlphaFoldDB" id="A0A3M6U0S4"/>
<proteinExistence type="predicted"/>
<sequence length="268" mass="30129">MLYLDPSGRLSILDPSDRFSILDPSGRFSILDPSGRFSILDPSGRFSIWTLVTDFLFWTLVADFVFWTLVAGFCILDPSGRFCILDSMQAADFVSWILVADFGFGTLDNHAEERFSYLHPLMSSARTRLSHRACRKFAEHVRVVESSTMILPSKLHVCTGLRVLPRYMSYGVCLDDLPVHCLDRCVHQTLLNGILEVKLDRCGMKQLTYHFMLMLLSLCILICDPLRLPSPSPPFNIASKGDPPIPPSPGVIRRPPPPKEAGIDSFRL</sequence>
<comment type="caution">
    <text evidence="2">The sequence shown here is derived from an EMBL/GenBank/DDBJ whole genome shotgun (WGS) entry which is preliminary data.</text>
</comment>
<evidence type="ECO:0000256" key="1">
    <source>
        <dbReference type="SAM" id="MobiDB-lite"/>
    </source>
</evidence>
<feature type="region of interest" description="Disordered" evidence="1">
    <location>
        <begin position="235"/>
        <end position="268"/>
    </location>
</feature>
<gene>
    <name evidence="2" type="ORF">pdam_00012910</name>
</gene>
<feature type="compositionally biased region" description="Pro residues" evidence="1">
    <location>
        <begin position="243"/>
        <end position="259"/>
    </location>
</feature>
<dbReference type="EMBL" id="RCHS01002452">
    <property type="protein sequence ID" value="RMX47250.1"/>
    <property type="molecule type" value="Genomic_DNA"/>
</dbReference>
<evidence type="ECO:0000313" key="2">
    <source>
        <dbReference type="EMBL" id="RMX47250.1"/>
    </source>
</evidence>